<keyword evidence="2" id="KW-0378">Hydrolase</keyword>
<dbReference type="SUPFAM" id="SSF53474">
    <property type="entry name" value="alpha/beta-Hydrolases"/>
    <property type="match status" value="1"/>
</dbReference>
<protein>
    <submittedName>
        <fullName evidence="2">Alpha/beta hydrolase</fullName>
    </submittedName>
</protein>
<keyword evidence="3" id="KW-1185">Reference proteome</keyword>
<comment type="caution">
    <text evidence="2">The sequence shown here is derived from an EMBL/GenBank/DDBJ whole genome shotgun (WGS) entry which is preliminary data.</text>
</comment>
<feature type="domain" description="AB hydrolase-1" evidence="1">
    <location>
        <begin position="18"/>
        <end position="252"/>
    </location>
</feature>
<evidence type="ECO:0000313" key="3">
    <source>
        <dbReference type="Proteomes" id="UP001139700"/>
    </source>
</evidence>
<proteinExistence type="predicted"/>
<dbReference type="Proteomes" id="UP001139700">
    <property type="component" value="Unassembled WGS sequence"/>
</dbReference>
<evidence type="ECO:0000259" key="1">
    <source>
        <dbReference type="Pfam" id="PF00561"/>
    </source>
</evidence>
<gene>
    <name evidence="2" type="ORF">LXM24_00120</name>
</gene>
<evidence type="ECO:0000313" key="2">
    <source>
        <dbReference type="EMBL" id="MCF0038471.1"/>
    </source>
</evidence>
<name>A0A9X1P4V6_9BACT</name>
<sequence>MRASNNLHYQKLGHGPKTLLAFHGIGQNGVDCFQPFEAHLSEHYTIYAFDLFFHGKSNFLPNELVTKELWRSIILDFIAQNHIEKFDVAGFSMGGRFALATLELFADSIENAFLIAPDGVSEHPLYGFATRFWLTRRLFQWSMQKPEPFFIVANALKQAGLIHSSLHRFVQQVLNTPEKRQTIYDSWVNFRNLRFDIPALHRLALASNIKIYLFVGEFDTLLKPVSVRKLAALLPAHQYITLKSGHTKLVEHAASWICALFK</sequence>
<dbReference type="InterPro" id="IPR029058">
    <property type="entry name" value="AB_hydrolase_fold"/>
</dbReference>
<dbReference type="Gene3D" id="3.40.50.1820">
    <property type="entry name" value="alpha/beta hydrolase"/>
    <property type="match status" value="1"/>
</dbReference>
<organism evidence="2 3">
    <name type="scientific">Dyadobacter fanqingshengii</name>
    <dbReference type="NCBI Taxonomy" id="2906443"/>
    <lineage>
        <taxon>Bacteria</taxon>
        <taxon>Pseudomonadati</taxon>
        <taxon>Bacteroidota</taxon>
        <taxon>Cytophagia</taxon>
        <taxon>Cytophagales</taxon>
        <taxon>Spirosomataceae</taxon>
        <taxon>Dyadobacter</taxon>
    </lineage>
</organism>
<dbReference type="PANTHER" id="PTHR46438">
    <property type="entry name" value="ALPHA/BETA-HYDROLASES SUPERFAMILY PROTEIN"/>
    <property type="match status" value="1"/>
</dbReference>
<dbReference type="RefSeq" id="WP_234610995.1">
    <property type="nucleotide sequence ID" value="NZ_CP098806.1"/>
</dbReference>
<dbReference type="Pfam" id="PF00561">
    <property type="entry name" value="Abhydrolase_1"/>
    <property type="match status" value="1"/>
</dbReference>
<dbReference type="EMBL" id="JAJTTA010000001">
    <property type="protein sequence ID" value="MCF0038471.1"/>
    <property type="molecule type" value="Genomic_DNA"/>
</dbReference>
<dbReference type="GO" id="GO:0016787">
    <property type="term" value="F:hydrolase activity"/>
    <property type="evidence" value="ECO:0007669"/>
    <property type="project" value="UniProtKB-KW"/>
</dbReference>
<dbReference type="InterPro" id="IPR000073">
    <property type="entry name" value="AB_hydrolase_1"/>
</dbReference>
<reference evidence="2" key="1">
    <citation type="submission" date="2021-12" db="EMBL/GenBank/DDBJ databases">
        <title>Novel species in genus Dyadobacter.</title>
        <authorList>
            <person name="Ma C."/>
        </authorList>
    </citation>
    <scope>NUCLEOTIDE SEQUENCE</scope>
    <source>
        <strain evidence="2">CY399</strain>
    </source>
</reference>
<dbReference type="AlphaFoldDB" id="A0A9X1P4V6"/>
<accession>A0A9X1P4V6</accession>